<dbReference type="InterPro" id="IPR043128">
    <property type="entry name" value="Rev_trsase/Diguanyl_cyclase"/>
</dbReference>
<protein>
    <recommendedName>
        <fullName evidence="3">Reverse transcriptase</fullName>
    </recommendedName>
</protein>
<evidence type="ECO:0000313" key="1">
    <source>
        <dbReference type="EMBL" id="KAJ8385495.1"/>
    </source>
</evidence>
<dbReference type="PANTHER" id="PTHR24559">
    <property type="entry name" value="TRANSPOSON TY3-I GAG-POL POLYPROTEIN"/>
    <property type="match status" value="1"/>
</dbReference>
<dbReference type="InterPro" id="IPR043502">
    <property type="entry name" value="DNA/RNA_pol_sf"/>
</dbReference>
<dbReference type="EMBL" id="JAINUG010000249">
    <property type="protein sequence ID" value="KAJ8385495.1"/>
    <property type="molecule type" value="Genomic_DNA"/>
</dbReference>
<sequence>MAAAGVIKSCRPCKKKDNSWHFCVDYRRLNAVTRKDSYPLPCIDDALDHISGSRWFSSGVEPRSQAALHRLSGRPSRPRRRLQVARWLETLQGYNFELRHRPGRQQ</sequence>
<accession>A0AAD7RK01</accession>
<comment type="caution">
    <text evidence="1">The sequence shown here is derived from an EMBL/GenBank/DDBJ whole genome shotgun (WGS) entry which is preliminary data.</text>
</comment>
<dbReference type="InterPro" id="IPR053134">
    <property type="entry name" value="RNA-dir_DNA_polymerase"/>
</dbReference>
<dbReference type="Gene3D" id="3.10.10.10">
    <property type="entry name" value="HIV Type 1 Reverse Transcriptase, subunit A, domain 1"/>
    <property type="match status" value="1"/>
</dbReference>
<organism evidence="1 2">
    <name type="scientific">Aldrovandia affinis</name>
    <dbReference type="NCBI Taxonomy" id="143900"/>
    <lineage>
        <taxon>Eukaryota</taxon>
        <taxon>Metazoa</taxon>
        <taxon>Chordata</taxon>
        <taxon>Craniata</taxon>
        <taxon>Vertebrata</taxon>
        <taxon>Euteleostomi</taxon>
        <taxon>Actinopterygii</taxon>
        <taxon>Neopterygii</taxon>
        <taxon>Teleostei</taxon>
        <taxon>Notacanthiformes</taxon>
        <taxon>Halosauridae</taxon>
        <taxon>Aldrovandia</taxon>
    </lineage>
</organism>
<name>A0AAD7RK01_9TELE</name>
<dbReference type="Proteomes" id="UP001221898">
    <property type="component" value="Unassembled WGS sequence"/>
</dbReference>
<keyword evidence="2" id="KW-1185">Reference proteome</keyword>
<reference evidence="1" key="1">
    <citation type="journal article" date="2023" name="Science">
        <title>Genome structures resolve the early diversification of teleost fishes.</title>
        <authorList>
            <person name="Parey E."/>
            <person name="Louis A."/>
            <person name="Montfort J."/>
            <person name="Bouchez O."/>
            <person name="Roques C."/>
            <person name="Iampietro C."/>
            <person name="Lluch J."/>
            <person name="Castinel A."/>
            <person name="Donnadieu C."/>
            <person name="Desvignes T."/>
            <person name="Floi Bucao C."/>
            <person name="Jouanno E."/>
            <person name="Wen M."/>
            <person name="Mejri S."/>
            <person name="Dirks R."/>
            <person name="Jansen H."/>
            <person name="Henkel C."/>
            <person name="Chen W.J."/>
            <person name="Zahm M."/>
            <person name="Cabau C."/>
            <person name="Klopp C."/>
            <person name="Thompson A.W."/>
            <person name="Robinson-Rechavi M."/>
            <person name="Braasch I."/>
            <person name="Lecointre G."/>
            <person name="Bobe J."/>
            <person name="Postlethwait J.H."/>
            <person name="Berthelot C."/>
            <person name="Roest Crollius H."/>
            <person name="Guiguen Y."/>
        </authorList>
    </citation>
    <scope>NUCLEOTIDE SEQUENCE</scope>
    <source>
        <strain evidence="1">NC1722</strain>
    </source>
</reference>
<gene>
    <name evidence="1" type="ORF">AAFF_G00185910</name>
</gene>
<evidence type="ECO:0000313" key="2">
    <source>
        <dbReference type="Proteomes" id="UP001221898"/>
    </source>
</evidence>
<dbReference type="PANTHER" id="PTHR24559:SF435">
    <property type="entry name" value="RIBONUCLEASE H"/>
    <property type="match status" value="1"/>
</dbReference>
<evidence type="ECO:0008006" key="3">
    <source>
        <dbReference type="Google" id="ProtNLM"/>
    </source>
</evidence>
<dbReference type="Gene3D" id="3.30.70.270">
    <property type="match status" value="1"/>
</dbReference>
<dbReference type="AlphaFoldDB" id="A0AAD7RK01"/>
<dbReference type="SUPFAM" id="SSF56672">
    <property type="entry name" value="DNA/RNA polymerases"/>
    <property type="match status" value="1"/>
</dbReference>
<proteinExistence type="predicted"/>